<dbReference type="AlphaFoldDB" id="A0AAQ3JXU2"/>
<sequence>MGGCASKSKDLEGKALEAIVEIPPVAIDVIVEPTIEAPMEDKKVEVDEAKVDVEEKAKVIEVTAKGEKEEVKVDQKPSEKL</sequence>
<keyword evidence="2" id="KW-1185">Reference proteome</keyword>
<evidence type="ECO:0000313" key="2">
    <source>
        <dbReference type="Proteomes" id="UP001327560"/>
    </source>
</evidence>
<accession>A0AAQ3JXU2</accession>
<dbReference type="EMBL" id="CP136891">
    <property type="protein sequence ID" value="WOK98208.1"/>
    <property type="molecule type" value="Genomic_DNA"/>
</dbReference>
<dbReference type="Proteomes" id="UP001327560">
    <property type="component" value="Chromosome 2"/>
</dbReference>
<evidence type="ECO:0000313" key="1">
    <source>
        <dbReference type="EMBL" id="WOK98208.1"/>
    </source>
</evidence>
<protein>
    <submittedName>
        <fullName evidence="1">Uncharacterized protein</fullName>
    </submittedName>
</protein>
<organism evidence="1 2">
    <name type="scientific">Canna indica</name>
    <name type="common">Indian-shot</name>
    <dbReference type="NCBI Taxonomy" id="4628"/>
    <lineage>
        <taxon>Eukaryota</taxon>
        <taxon>Viridiplantae</taxon>
        <taxon>Streptophyta</taxon>
        <taxon>Embryophyta</taxon>
        <taxon>Tracheophyta</taxon>
        <taxon>Spermatophyta</taxon>
        <taxon>Magnoliopsida</taxon>
        <taxon>Liliopsida</taxon>
        <taxon>Zingiberales</taxon>
        <taxon>Cannaceae</taxon>
        <taxon>Canna</taxon>
    </lineage>
</organism>
<gene>
    <name evidence="1" type="ORF">Cni_G06918</name>
</gene>
<name>A0AAQ3JXU2_9LILI</name>
<reference evidence="1 2" key="1">
    <citation type="submission" date="2023-10" db="EMBL/GenBank/DDBJ databases">
        <title>Chromosome-scale genome assembly provides insights into flower coloration mechanisms of Canna indica.</title>
        <authorList>
            <person name="Li C."/>
        </authorList>
    </citation>
    <scope>NUCLEOTIDE SEQUENCE [LARGE SCALE GENOMIC DNA]</scope>
    <source>
        <tissue evidence="1">Flower</tissue>
    </source>
</reference>
<proteinExistence type="predicted"/>